<dbReference type="SUPFAM" id="SSF55826">
    <property type="entry name" value="YbaK/ProRS associated domain"/>
    <property type="match status" value="1"/>
</dbReference>
<keyword evidence="7 10" id="KW-0648">Protein biosynthesis</keyword>
<dbReference type="AlphaFoldDB" id="H6Q4D8"/>
<dbReference type="PRINTS" id="PR01046">
    <property type="entry name" value="TRNASYNTHPRO"/>
</dbReference>
<evidence type="ECO:0000256" key="6">
    <source>
        <dbReference type="ARBA" id="ARBA00022840"/>
    </source>
</evidence>
<dbReference type="InterPro" id="IPR045864">
    <property type="entry name" value="aa-tRNA-synth_II/BPL/LPL"/>
</dbReference>
<comment type="similarity">
    <text evidence="10">Belongs to the class-II aminoacyl-tRNA synthetase family. ProS type 1 subfamily.</text>
</comment>
<dbReference type="GO" id="GO:0005829">
    <property type="term" value="C:cytosol"/>
    <property type="evidence" value="ECO:0007669"/>
    <property type="project" value="TreeGrafter"/>
</dbReference>
<dbReference type="PANTHER" id="PTHR42753:SF2">
    <property type="entry name" value="PROLINE--TRNA LIGASE"/>
    <property type="match status" value="1"/>
</dbReference>
<evidence type="ECO:0000259" key="11">
    <source>
        <dbReference type="PROSITE" id="PS50862"/>
    </source>
</evidence>
<dbReference type="Proteomes" id="UP000009061">
    <property type="component" value="Chromosome"/>
</dbReference>
<dbReference type="CDD" id="cd00779">
    <property type="entry name" value="ProRS_core_prok"/>
    <property type="match status" value="1"/>
</dbReference>
<dbReference type="InterPro" id="IPR004154">
    <property type="entry name" value="Anticodon-bd"/>
</dbReference>
<dbReference type="InterPro" id="IPR002314">
    <property type="entry name" value="aa-tRNA-synt_IIb"/>
</dbReference>
<dbReference type="GO" id="GO:0006433">
    <property type="term" value="P:prolyl-tRNA aminoacylation"/>
    <property type="evidence" value="ECO:0007669"/>
    <property type="project" value="UniProtKB-UniRule"/>
</dbReference>
<evidence type="ECO:0000256" key="4">
    <source>
        <dbReference type="ARBA" id="ARBA00022598"/>
    </source>
</evidence>
<keyword evidence="4 10" id="KW-0436">Ligase</keyword>
<dbReference type="InterPro" id="IPR033730">
    <property type="entry name" value="ProRS_core_prok"/>
</dbReference>
<dbReference type="Gene3D" id="3.40.50.800">
    <property type="entry name" value="Anticodon-binding domain"/>
    <property type="match status" value="1"/>
</dbReference>
<dbReference type="InterPro" id="IPR050062">
    <property type="entry name" value="Pro-tRNA_synthetase"/>
</dbReference>
<dbReference type="GO" id="GO:0005524">
    <property type="term" value="F:ATP binding"/>
    <property type="evidence" value="ECO:0007669"/>
    <property type="project" value="UniProtKB-UniRule"/>
</dbReference>
<keyword evidence="8 10" id="KW-0030">Aminoacyl-tRNA synthetase</keyword>
<accession>H6Q4D8</accession>
<dbReference type="STRING" id="1142511.WIGMOR_0145"/>
<keyword evidence="3 10" id="KW-0963">Cytoplasm</keyword>
<gene>
    <name evidence="10 12" type="primary">proS</name>
    <name evidence="12" type="synonym">drp</name>
    <name evidence="12" type="ORF">WIGMOR_0145</name>
</gene>
<dbReference type="InterPro" id="IPR004500">
    <property type="entry name" value="Pro-tRNA-synth_IIa_bac-type"/>
</dbReference>
<dbReference type="NCBIfam" id="TIGR00409">
    <property type="entry name" value="proS_fam_II"/>
    <property type="match status" value="1"/>
</dbReference>
<evidence type="ECO:0000256" key="5">
    <source>
        <dbReference type="ARBA" id="ARBA00022741"/>
    </source>
</evidence>
<dbReference type="CDD" id="cd00861">
    <property type="entry name" value="ProRS_anticodon_short"/>
    <property type="match status" value="1"/>
</dbReference>
<evidence type="ECO:0000256" key="7">
    <source>
        <dbReference type="ARBA" id="ARBA00022917"/>
    </source>
</evidence>
<dbReference type="InterPro" id="IPR006195">
    <property type="entry name" value="aa-tRNA-synth_II"/>
</dbReference>
<dbReference type="InterPro" id="IPR007214">
    <property type="entry name" value="YbaK/aa-tRNA-synth-assoc-dom"/>
</dbReference>
<dbReference type="PROSITE" id="PS50862">
    <property type="entry name" value="AA_TRNA_LIGASE_II"/>
    <property type="match status" value="1"/>
</dbReference>
<evidence type="ECO:0000256" key="3">
    <source>
        <dbReference type="ARBA" id="ARBA00022490"/>
    </source>
</evidence>
<dbReference type="SUPFAM" id="SSF52954">
    <property type="entry name" value="Class II aaRS ABD-related"/>
    <property type="match status" value="1"/>
</dbReference>
<evidence type="ECO:0000313" key="13">
    <source>
        <dbReference type="Proteomes" id="UP000009061"/>
    </source>
</evidence>
<feature type="domain" description="Aminoacyl-transfer RNA synthetases class-II family profile" evidence="11">
    <location>
        <begin position="34"/>
        <end position="465"/>
    </location>
</feature>
<dbReference type="HOGENOM" id="CLU_016739_0_0_6"/>
<dbReference type="Pfam" id="PF03129">
    <property type="entry name" value="HGTP_anticodon"/>
    <property type="match status" value="1"/>
</dbReference>
<keyword evidence="5 10" id="KW-0547">Nucleotide-binding</keyword>
<proteinExistence type="inferred from homology"/>
<dbReference type="EMBL" id="CP003315">
    <property type="protein sequence ID" value="AFA40998.1"/>
    <property type="molecule type" value="Genomic_DNA"/>
</dbReference>
<dbReference type="Pfam" id="PF04073">
    <property type="entry name" value="tRNA_edit"/>
    <property type="match status" value="1"/>
</dbReference>
<keyword evidence="13" id="KW-1185">Reference proteome</keyword>
<dbReference type="EC" id="6.1.1.15" evidence="10"/>
<comment type="catalytic activity">
    <reaction evidence="9 10">
        <text>tRNA(Pro) + L-proline + ATP = L-prolyl-tRNA(Pro) + AMP + diphosphate</text>
        <dbReference type="Rhea" id="RHEA:14305"/>
        <dbReference type="Rhea" id="RHEA-COMP:9700"/>
        <dbReference type="Rhea" id="RHEA-COMP:9702"/>
        <dbReference type="ChEBI" id="CHEBI:30616"/>
        <dbReference type="ChEBI" id="CHEBI:33019"/>
        <dbReference type="ChEBI" id="CHEBI:60039"/>
        <dbReference type="ChEBI" id="CHEBI:78442"/>
        <dbReference type="ChEBI" id="CHEBI:78532"/>
        <dbReference type="ChEBI" id="CHEBI:456215"/>
        <dbReference type="EC" id="6.1.1.15"/>
    </reaction>
</comment>
<dbReference type="GO" id="GO:0002161">
    <property type="term" value="F:aminoacyl-tRNA deacylase activity"/>
    <property type="evidence" value="ECO:0007669"/>
    <property type="project" value="InterPro"/>
</dbReference>
<evidence type="ECO:0000256" key="1">
    <source>
        <dbReference type="ARBA" id="ARBA00004496"/>
    </source>
</evidence>
<protein>
    <recommendedName>
        <fullName evidence="10">Proline--tRNA ligase</fullName>
        <ecNumber evidence="10">6.1.1.15</ecNumber>
    </recommendedName>
    <alternativeName>
        <fullName evidence="10">Prolyl-tRNA synthetase</fullName>
        <shortName evidence="10">ProRS</shortName>
    </alternativeName>
</protein>
<dbReference type="InterPro" id="IPR036754">
    <property type="entry name" value="YbaK/aa-tRNA-synt-asso_dom_sf"/>
</dbReference>
<name>H6Q4D8_WIGGL</name>
<dbReference type="InterPro" id="IPR036621">
    <property type="entry name" value="Anticodon-bd_dom_sf"/>
</dbReference>
<dbReference type="Gene3D" id="3.30.930.10">
    <property type="entry name" value="Bira Bifunctional Protein, Domain 2"/>
    <property type="match status" value="2"/>
</dbReference>
<evidence type="ECO:0000256" key="2">
    <source>
        <dbReference type="ARBA" id="ARBA00011738"/>
    </source>
</evidence>
<organism evidence="12 13">
    <name type="scientific">Wigglesworthia glossinidia endosymbiont of Glossina morsitans morsitans</name>
    <name type="common">Yale colony</name>
    <dbReference type="NCBI Taxonomy" id="1142511"/>
    <lineage>
        <taxon>Bacteria</taxon>
        <taxon>Pseudomonadati</taxon>
        <taxon>Pseudomonadota</taxon>
        <taxon>Gammaproteobacteria</taxon>
        <taxon>Enterobacterales</taxon>
        <taxon>Erwiniaceae</taxon>
        <taxon>Wigglesworthia</taxon>
    </lineage>
</organism>
<comment type="subunit">
    <text evidence="2 10">Homodimer.</text>
</comment>
<evidence type="ECO:0000256" key="10">
    <source>
        <dbReference type="HAMAP-Rule" id="MF_01569"/>
    </source>
</evidence>
<comment type="domain">
    <text evidence="10">Consists of three domains: the N-terminal catalytic domain, the editing domain and the C-terminal anticodon-binding domain.</text>
</comment>
<dbReference type="InterPro" id="IPR023717">
    <property type="entry name" value="Pro-tRNA-Synthase_IIa_type1"/>
</dbReference>
<dbReference type="eggNOG" id="COG0442">
    <property type="taxonomic scope" value="Bacteria"/>
</dbReference>
<dbReference type="SUPFAM" id="SSF55681">
    <property type="entry name" value="Class II aaRS and biotin synthetases"/>
    <property type="match status" value="1"/>
</dbReference>
<dbReference type="OrthoDB" id="9809052at2"/>
<evidence type="ECO:0000256" key="8">
    <source>
        <dbReference type="ARBA" id="ARBA00023146"/>
    </source>
</evidence>
<dbReference type="GO" id="GO:0004827">
    <property type="term" value="F:proline-tRNA ligase activity"/>
    <property type="evidence" value="ECO:0007669"/>
    <property type="project" value="UniProtKB-UniRule"/>
</dbReference>
<comment type="function">
    <text evidence="10">Catalyzes the attachment of proline to tRNA(Pro) in a two-step reaction: proline is first activated by ATP to form Pro-AMP and then transferred to the acceptor end of tRNA(Pro). As ProRS can inadvertently accommodate and process non-cognate amino acids such as alanine and cysteine, to avoid such errors it has two additional distinct editing activities against alanine. One activity is designated as 'pretransfer' editing and involves the tRNA(Pro)-independent hydrolysis of activated Ala-AMP. The other activity is designated 'posttransfer' editing and involves deacylation of mischarged Ala-tRNA(Pro). The misacylated Cys-tRNA(Pro) is not edited by ProRS.</text>
</comment>
<evidence type="ECO:0000313" key="12">
    <source>
        <dbReference type="EMBL" id="AFA40998.1"/>
    </source>
</evidence>
<dbReference type="KEGG" id="wgl:WIGMOR_0145"/>
<evidence type="ECO:0000256" key="9">
    <source>
        <dbReference type="ARBA" id="ARBA00047671"/>
    </source>
</evidence>
<reference evidence="12 13" key="1">
    <citation type="journal article" date="2012" name="MBio">
        <title>Insight into the transmission biology and species-specific functional capabilities of tsetse (Diptera: glossinidae) obligate symbiont wigglesworthia.</title>
        <authorList>
            <person name="Rio R.V."/>
            <person name="Symula R.E."/>
            <person name="Wang J."/>
            <person name="Lohs C."/>
            <person name="Wu Y.N."/>
            <person name="Snyder A.K."/>
            <person name="Bjornson R.D."/>
            <person name="Oshima K."/>
            <person name="Biehl B.S."/>
            <person name="Perna N.T."/>
            <person name="Hattori M."/>
            <person name="Aksoy S."/>
        </authorList>
    </citation>
    <scope>NUCLEOTIDE SEQUENCE [LARGE SCALE GENOMIC DNA]</scope>
    <source>
        <strain evidence="12">WGM</strain>
    </source>
</reference>
<dbReference type="PANTHER" id="PTHR42753">
    <property type="entry name" value="MITOCHONDRIAL RIBOSOME PROTEIN L39/PROLYL-TRNA LIGASE FAMILY MEMBER"/>
    <property type="match status" value="1"/>
</dbReference>
<sequence length="559" mass="65935">MRISQYYLATLKEVSSDTESISHQLMLRSGMIYKVASGLYSWLPTGLRVLKKIKKIIRYEMNKIGAIEILMPIMHPRSLWKKSGRYNEYGLELFKLTDRRNKEFILSPTNEELITQIICHEINNYKKFPMNFYQIYSKFRDEIRPKYGMIRAKEFIMKDAYSFHTNQESLEDSYHIMYQTYNIIFKRLNLNFFCLPAETGRIGGCISHEFLAYCNQTYIKNYFNKKKLNNNNVSKINKLRLVEDKNVRNMSDLSKKFNVHKKRILKIILVHSNNKAIPFIGLALRDDHILDINKAEQLYLVKKPLKILSNNEINLHFKIHINYLGPINLKCLLIVDYYAILMKNFISGANINNKYFFDINWYRDVAVKWVTDLRYIEKKNITIKNKDSHAYSKSIEIGHIFQLGDKYTKVISLSNIKKNCHKNLFMGCYGIGISRLISAYIEQHHDDHGIIWNQEIAPFHVAIIPIHLHRSEKVKQVSEKIYYQLCNSNIEVLFDDRFIRPGVMFSDIELIGIPHILIISENNLKTQQIEHKNRITGQVYKVSALCITDYILKILKKKF</sequence>
<keyword evidence="6 10" id="KW-0067">ATP-binding</keyword>
<dbReference type="NCBIfam" id="NF006625">
    <property type="entry name" value="PRK09194.1"/>
    <property type="match status" value="1"/>
</dbReference>
<dbReference type="InterPro" id="IPR044140">
    <property type="entry name" value="ProRS_anticodon_short"/>
</dbReference>
<dbReference type="RefSeq" id="WP_014353937.1">
    <property type="nucleotide sequence ID" value="NC_016893.1"/>
</dbReference>
<dbReference type="InterPro" id="IPR002316">
    <property type="entry name" value="Pro-tRNA-ligase_IIa"/>
</dbReference>
<dbReference type="HAMAP" id="MF_01569">
    <property type="entry name" value="Pro_tRNA_synth_type1"/>
    <property type="match status" value="1"/>
</dbReference>
<dbReference type="Pfam" id="PF00587">
    <property type="entry name" value="tRNA-synt_2b"/>
    <property type="match status" value="1"/>
</dbReference>
<comment type="subcellular location">
    <subcellularLocation>
        <location evidence="1 10">Cytoplasm</location>
    </subcellularLocation>
</comment>